<reference evidence="2" key="1">
    <citation type="submission" date="2021-06" db="EMBL/GenBank/DDBJ databases">
        <authorList>
            <person name="Kallberg Y."/>
            <person name="Tangrot J."/>
            <person name="Rosling A."/>
        </authorList>
    </citation>
    <scope>NUCLEOTIDE SEQUENCE</scope>
    <source>
        <strain evidence="2">UK204</strain>
    </source>
</reference>
<proteinExistence type="predicted"/>
<feature type="region of interest" description="Disordered" evidence="1">
    <location>
        <begin position="44"/>
        <end position="79"/>
    </location>
</feature>
<keyword evidence="3" id="KW-1185">Reference proteome</keyword>
<gene>
    <name evidence="2" type="ORF">FCALED_LOCUS13513</name>
</gene>
<dbReference type="OrthoDB" id="2487205at2759"/>
<feature type="non-terminal residue" evidence="2">
    <location>
        <position position="79"/>
    </location>
</feature>
<dbReference type="Proteomes" id="UP000789570">
    <property type="component" value="Unassembled WGS sequence"/>
</dbReference>
<feature type="compositionally biased region" description="Basic and acidic residues" evidence="1">
    <location>
        <begin position="69"/>
        <end position="79"/>
    </location>
</feature>
<evidence type="ECO:0000313" key="2">
    <source>
        <dbReference type="EMBL" id="CAG8701763.1"/>
    </source>
</evidence>
<evidence type="ECO:0000256" key="1">
    <source>
        <dbReference type="SAM" id="MobiDB-lite"/>
    </source>
</evidence>
<accession>A0A9N9HR14</accession>
<protein>
    <submittedName>
        <fullName evidence="2">4984_t:CDS:1</fullName>
    </submittedName>
</protein>
<dbReference type="AlphaFoldDB" id="A0A9N9HR14"/>
<name>A0A9N9HR14_9GLOM</name>
<organism evidence="2 3">
    <name type="scientific">Funneliformis caledonium</name>
    <dbReference type="NCBI Taxonomy" id="1117310"/>
    <lineage>
        <taxon>Eukaryota</taxon>
        <taxon>Fungi</taxon>
        <taxon>Fungi incertae sedis</taxon>
        <taxon>Mucoromycota</taxon>
        <taxon>Glomeromycotina</taxon>
        <taxon>Glomeromycetes</taxon>
        <taxon>Glomerales</taxon>
        <taxon>Glomeraceae</taxon>
        <taxon>Funneliformis</taxon>
    </lineage>
</organism>
<sequence length="79" mass="8906">MATLVLPTMLSDIEDLLPIFLKNLLVLRHTLLDQVKKIRAIAQRRLSTPSSPSSPLHSTANSSPFVKKQKQDPFRILDN</sequence>
<dbReference type="EMBL" id="CAJVPQ010007916">
    <property type="protein sequence ID" value="CAG8701763.1"/>
    <property type="molecule type" value="Genomic_DNA"/>
</dbReference>
<feature type="compositionally biased region" description="Low complexity" evidence="1">
    <location>
        <begin position="46"/>
        <end position="64"/>
    </location>
</feature>
<comment type="caution">
    <text evidence="2">The sequence shown here is derived from an EMBL/GenBank/DDBJ whole genome shotgun (WGS) entry which is preliminary data.</text>
</comment>
<evidence type="ECO:0000313" key="3">
    <source>
        <dbReference type="Proteomes" id="UP000789570"/>
    </source>
</evidence>